<dbReference type="PANTHER" id="PTHR42786">
    <property type="entry name" value="TRNA/RRNA METHYLTRANSFERASE"/>
    <property type="match status" value="1"/>
</dbReference>
<keyword evidence="3" id="KW-0808">Transferase</keyword>
<evidence type="ECO:0000313" key="6">
    <source>
        <dbReference type="EMBL" id="KKL13704.1"/>
    </source>
</evidence>
<sequence length="163" mass="17959">CRPVYCVPATRKRDKMTRGFSSIAVDSPKNVENIGGILRAAGNFGSSLVVLGSSRAEVRHCADTMKAYRHIPVVRVDDVFDAIPFDTVPIAVDIIEGAIPLPGYVHPERAFYIFGGEDLTLEARITDRCRDVVFVPTNRCMNLAACVNVVLYDRAVKRGFETV</sequence>
<feature type="domain" description="tRNA/rRNA methyltransferase SpoU type" evidence="5">
    <location>
        <begin position="23"/>
        <end position="152"/>
    </location>
</feature>
<evidence type="ECO:0000259" key="5">
    <source>
        <dbReference type="Pfam" id="PF00588"/>
    </source>
</evidence>
<dbReference type="InterPro" id="IPR004384">
    <property type="entry name" value="RNA_MeTrfase_TrmJ/LasT"/>
</dbReference>
<dbReference type="AlphaFoldDB" id="A0A0F9AVV3"/>
<evidence type="ECO:0000256" key="3">
    <source>
        <dbReference type="ARBA" id="ARBA00022679"/>
    </source>
</evidence>
<dbReference type="EMBL" id="LAZR01040753">
    <property type="protein sequence ID" value="KKL13704.1"/>
    <property type="molecule type" value="Genomic_DNA"/>
</dbReference>
<dbReference type="PANTHER" id="PTHR42786:SF6">
    <property type="entry name" value="TRNA_RRNA METHYLTRANSFERASE SPOU TYPE DOMAIN-CONTAINING PROTEIN"/>
    <property type="match status" value="1"/>
</dbReference>
<dbReference type="InterPro" id="IPR029026">
    <property type="entry name" value="tRNA_m1G_MTases_N"/>
</dbReference>
<dbReference type="InterPro" id="IPR029028">
    <property type="entry name" value="Alpha/beta_knot_MTases"/>
</dbReference>
<proteinExistence type="inferred from homology"/>
<dbReference type="GO" id="GO:0005829">
    <property type="term" value="C:cytosol"/>
    <property type="evidence" value="ECO:0007669"/>
    <property type="project" value="TreeGrafter"/>
</dbReference>
<reference evidence="6" key="1">
    <citation type="journal article" date="2015" name="Nature">
        <title>Complex archaea that bridge the gap between prokaryotes and eukaryotes.</title>
        <authorList>
            <person name="Spang A."/>
            <person name="Saw J.H."/>
            <person name="Jorgensen S.L."/>
            <person name="Zaremba-Niedzwiedzka K."/>
            <person name="Martijn J."/>
            <person name="Lind A.E."/>
            <person name="van Eijk R."/>
            <person name="Schleper C."/>
            <person name="Guy L."/>
            <person name="Ettema T.J."/>
        </authorList>
    </citation>
    <scope>NUCLEOTIDE SEQUENCE</scope>
</reference>
<dbReference type="GO" id="GO:0002128">
    <property type="term" value="P:tRNA nucleoside ribose methylation"/>
    <property type="evidence" value="ECO:0007669"/>
    <property type="project" value="TreeGrafter"/>
</dbReference>
<feature type="non-terminal residue" evidence="6">
    <location>
        <position position="1"/>
    </location>
</feature>
<dbReference type="CDD" id="cd18098">
    <property type="entry name" value="SpoU-like"/>
    <property type="match status" value="1"/>
</dbReference>
<dbReference type="GO" id="GO:0003723">
    <property type="term" value="F:RNA binding"/>
    <property type="evidence" value="ECO:0007669"/>
    <property type="project" value="InterPro"/>
</dbReference>
<evidence type="ECO:0000256" key="2">
    <source>
        <dbReference type="ARBA" id="ARBA00022603"/>
    </source>
</evidence>
<keyword evidence="2" id="KW-0489">Methyltransferase</keyword>
<evidence type="ECO:0000256" key="4">
    <source>
        <dbReference type="ARBA" id="ARBA00022691"/>
    </source>
</evidence>
<accession>A0A0F9AVV3</accession>
<organism evidence="6">
    <name type="scientific">marine sediment metagenome</name>
    <dbReference type="NCBI Taxonomy" id="412755"/>
    <lineage>
        <taxon>unclassified sequences</taxon>
        <taxon>metagenomes</taxon>
        <taxon>ecological metagenomes</taxon>
    </lineage>
</organism>
<dbReference type="GO" id="GO:0008173">
    <property type="term" value="F:RNA methyltransferase activity"/>
    <property type="evidence" value="ECO:0007669"/>
    <property type="project" value="InterPro"/>
</dbReference>
<protein>
    <recommendedName>
        <fullName evidence="5">tRNA/rRNA methyltransferase SpoU type domain-containing protein</fullName>
    </recommendedName>
</protein>
<dbReference type="InterPro" id="IPR001537">
    <property type="entry name" value="SpoU_MeTrfase"/>
</dbReference>
<name>A0A0F9AVV3_9ZZZZ</name>
<comment type="caution">
    <text evidence="6">The sequence shown here is derived from an EMBL/GenBank/DDBJ whole genome shotgun (WGS) entry which is preliminary data.</text>
</comment>
<evidence type="ECO:0000256" key="1">
    <source>
        <dbReference type="ARBA" id="ARBA00007228"/>
    </source>
</evidence>
<dbReference type="Gene3D" id="3.40.1280.10">
    <property type="match status" value="1"/>
</dbReference>
<comment type="similarity">
    <text evidence="1">Belongs to the class IV-like SAM-binding methyltransferase superfamily. RNA methyltransferase TrmH family.</text>
</comment>
<keyword evidence="4" id="KW-0949">S-adenosyl-L-methionine</keyword>
<dbReference type="SUPFAM" id="SSF75217">
    <property type="entry name" value="alpha/beta knot"/>
    <property type="match status" value="1"/>
</dbReference>
<gene>
    <name evidence="6" type="ORF">LCGC14_2523080</name>
</gene>
<dbReference type="Pfam" id="PF00588">
    <property type="entry name" value="SpoU_methylase"/>
    <property type="match status" value="1"/>
</dbReference>